<sequence>MAAWLISFLVASFAIAATSAETICYGQDPSCAAESTTCVEATANLADSPGKPECVEAAKAGLFQTYSTFIKTDEFYSINVYMDADCTQVLLTTDLGEDVCTEVVAPMTAPWYVVVSGN</sequence>
<accession>A0A0L0GB81</accession>
<organism evidence="2 3">
    <name type="scientific">Sphaeroforma arctica JP610</name>
    <dbReference type="NCBI Taxonomy" id="667725"/>
    <lineage>
        <taxon>Eukaryota</taxon>
        <taxon>Ichthyosporea</taxon>
        <taxon>Ichthyophonida</taxon>
        <taxon>Sphaeroforma</taxon>
    </lineage>
</organism>
<proteinExistence type="predicted"/>
<dbReference type="RefSeq" id="XP_014160179.1">
    <property type="nucleotide sequence ID" value="XM_014304704.1"/>
</dbReference>
<keyword evidence="1" id="KW-0732">Signal</keyword>
<evidence type="ECO:0000313" key="2">
    <source>
        <dbReference type="EMBL" id="KNC86277.1"/>
    </source>
</evidence>
<evidence type="ECO:0000313" key="3">
    <source>
        <dbReference type="Proteomes" id="UP000054560"/>
    </source>
</evidence>
<protein>
    <submittedName>
        <fullName evidence="2">Uncharacterized protein</fullName>
    </submittedName>
</protein>
<dbReference type="GeneID" id="25902103"/>
<keyword evidence="3" id="KW-1185">Reference proteome</keyword>
<dbReference type="Proteomes" id="UP000054560">
    <property type="component" value="Unassembled WGS sequence"/>
</dbReference>
<dbReference type="AlphaFoldDB" id="A0A0L0GB81"/>
<evidence type="ECO:0000256" key="1">
    <source>
        <dbReference type="SAM" id="SignalP"/>
    </source>
</evidence>
<dbReference type="EMBL" id="KQ241660">
    <property type="protein sequence ID" value="KNC86277.1"/>
    <property type="molecule type" value="Genomic_DNA"/>
</dbReference>
<feature type="chain" id="PRO_5005538824" evidence="1">
    <location>
        <begin position="21"/>
        <end position="118"/>
    </location>
</feature>
<feature type="signal peptide" evidence="1">
    <location>
        <begin position="1"/>
        <end position="20"/>
    </location>
</feature>
<name>A0A0L0GB81_9EUKA</name>
<gene>
    <name evidence="2" type="ORF">SARC_01599</name>
</gene>
<reference evidence="2 3" key="1">
    <citation type="submission" date="2011-02" db="EMBL/GenBank/DDBJ databases">
        <title>The Genome Sequence of Sphaeroforma arctica JP610.</title>
        <authorList>
            <consortium name="The Broad Institute Genome Sequencing Platform"/>
            <person name="Russ C."/>
            <person name="Cuomo C."/>
            <person name="Young S.K."/>
            <person name="Zeng Q."/>
            <person name="Gargeya S."/>
            <person name="Alvarado L."/>
            <person name="Berlin A."/>
            <person name="Chapman S.B."/>
            <person name="Chen Z."/>
            <person name="Freedman E."/>
            <person name="Gellesch M."/>
            <person name="Goldberg J."/>
            <person name="Griggs A."/>
            <person name="Gujja S."/>
            <person name="Heilman E."/>
            <person name="Heiman D."/>
            <person name="Howarth C."/>
            <person name="Mehta T."/>
            <person name="Neiman D."/>
            <person name="Pearson M."/>
            <person name="Roberts A."/>
            <person name="Saif S."/>
            <person name="Shea T."/>
            <person name="Shenoy N."/>
            <person name="Sisk P."/>
            <person name="Stolte C."/>
            <person name="Sykes S."/>
            <person name="White J."/>
            <person name="Yandava C."/>
            <person name="Burger G."/>
            <person name="Gray M.W."/>
            <person name="Holland P.W.H."/>
            <person name="King N."/>
            <person name="Lang F.B.F."/>
            <person name="Roger A.J."/>
            <person name="Ruiz-Trillo I."/>
            <person name="Haas B."/>
            <person name="Nusbaum C."/>
            <person name="Birren B."/>
        </authorList>
    </citation>
    <scope>NUCLEOTIDE SEQUENCE [LARGE SCALE GENOMIC DNA]</scope>
    <source>
        <strain evidence="2 3">JP610</strain>
    </source>
</reference>